<feature type="region of interest" description="Disordered" evidence="2">
    <location>
        <begin position="357"/>
        <end position="394"/>
    </location>
</feature>
<feature type="region of interest" description="Disordered" evidence="2">
    <location>
        <begin position="406"/>
        <end position="438"/>
    </location>
</feature>
<evidence type="ECO:0000259" key="3">
    <source>
        <dbReference type="PROSITE" id="PS50103"/>
    </source>
</evidence>
<dbReference type="AlphaFoldDB" id="A0A9P4U467"/>
<dbReference type="Proteomes" id="UP000800235">
    <property type="component" value="Unassembled WGS sequence"/>
</dbReference>
<dbReference type="GO" id="GO:0008270">
    <property type="term" value="F:zinc ion binding"/>
    <property type="evidence" value="ECO:0007669"/>
    <property type="project" value="UniProtKB-KW"/>
</dbReference>
<feature type="zinc finger region" description="C3H1-type" evidence="1">
    <location>
        <begin position="190"/>
        <end position="219"/>
    </location>
</feature>
<sequence>MALHTTRGHPATPWLTASWRDKALQPRPQVEPRYILDCNNGAFVPLRPTQRSNHGYDQVLVIDEDLCPDIDIRIGRAERMSRGRQEENQNRERSGSGRPPITPGDFKALLGGVSDGMSTPGSSGARHRESDVQSRIDEITASHLSKRSAPSAISDMNEPMSILAAVAASNPEAAARYNYRPTPSGRDVSQDGKIYCTYWIRHGECDYMQQGCRYKHEMPDSETLRTIGFQSVPRWFREKTSMAAARSMRPTLGFRDMIAGKKVEALPDSSSSDEASSEDRSSSSSQTQVEKAPIADVIRKPLLQHASSTGSCEPRIDTRADSPMLLDLNDETAGLEIPMSLPLSTPTSSAFRQGRFIPAGEAIPSPTRQQVGTPRGSTEKPSPTPTPLPSFKRSAPTFKHYFESGAELPDTQNHTPSNPPPSPVRSDQHVAEPSKLQQENEALRAKLQSLKLQAQVVSKSSAQPSSSAQSLPRTGLMASKHCALGREQGPRSADKKEKVTPAPVTSSSKEKAKSASARTSASPKTVVRKRRVATSGALLKREAVAMIKKEAAVAVAAGEKGKDRAN</sequence>
<evidence type="ECO:0000256" key="1">
    <source>
        <dbReference type="PROSITE-ProRule" id="PRU00723"/>
    </source>
</evidence>
<evidence type="ECO:0000313" key="4">
    <source>
        <dbReference type="EMBL" id="KAF2436326.1"/>
    </source>
</evidence>
<protein>
    <recommendedName>
        <fullName evidence="3">C3H1-type domain-containing protein</fullName>
    </recommendedName>
</protein>
<feature type="compositionally biased region" description="Low complexity" evidence="2">
    <location>
        <begin position="458"/>
        <end position="470"/>
    </location>
</feature>
<feature type="compositionally biased region" description="Basic and acidic residues" evidence="2">
    <location>
        <begin position="77"/>
        <end position="95"/>
    </location>
</feature>
<proteinExistence type="predicted"/>
<keyword evidence="1" id="KW-0479">Metal-binding</keyword>
<feature type="compositionally biased region" description="Low complexity" evidence="2">
    <location>
        <begin position="514"/>
        <end position="525"/>
    </location>
</feature>
<feature type="domain" description="C3H1-type" evidence="3">
    <location>
        <begin position="190"/>
        <end position="219"/>
    </location>
</feature>
<dbReference type="EMBL" id="MU007010">
    <property type="protein sequence ID" value="KAF2436326.1"/>
    <property type="molecule type" value="Genomic_DNA"/>
</dbReference>
<gene>
    <name evidence="4" type="ORF">EJ08DRAFT_142882</name>
</gene>
<keyword evidence="5" id="KW-1185">Reference proteome</keyword>
<evidence type="ECO:0000256" key="2">
    <source>
        <dbReference type="SAM" id="MobiDB-lite"/>
    </source>
</evidence>
<accession>A0A9P4U467</accession>
<feature type="region of interest" description="Disordered" evidence="2">
    <location>
        <begin position="458"/>
        <end position="531"/>
    </location>
</feature>
<organism evidence="4 5">
    <name type="scientific">Tothia fuscella</name>
    <dbReference type="NCBI Taxonomy" id="1048955"/>
    <lineage>
        <taxon>Eukaryota</taxon>
        <taxon>Fungi</taxon>
        <taxon>Dikarya</taxon>
        <taxon>Ascomycota</taxon>
        <taxon>Pezizomycotina</taxon>
        <taxon>Dothideomycetes</taxon>
        <taxon>Pleosporomycetidae</taxon>
        <taxon>Venturiales</taxon>
        <taxon>Cylindrosympodiaceae</taxon>
        <taxon>Tothia</taxon>
    </lineage>
</organism>
<dbReference type="InterPro" id="IPR000571">
    <property type="entry name" value="Znf_CCCH"/>
</dbReference>
<comment type="caution">
    <text evidence="4">The sequence shown here is derived from an EMBL/GenBank/DDBJ whole genome shotgun (WGS) entry which is preliminary data.</text>
</comment>
<keyword evidence="1" id="KW-0862">Zinc</keyword>
<feature type="region of interest" description="Disordered" evidence="2">
    <location>
        <begin position="77"/>
        <end position="133"/>
    </location>
</feature>
<dbReference type="OrthoDB" id="5355510at2759"/>
<name>A0A9P4U467_9PEZI</name>
<feature type="region of interest" description="Disordered" evidence="2">
    <location>
        <begin position="264"/>
        <end position="323"/>
    </location>
</feature>
<dbReference type="PROSITE" id="PS50103">
    <property type="entry name" value="ZF_C3H1"/>
    <property type="match status" value="1"/>
</dbReference>
<feature type="compositionally biased region" description="Polar residues" evidence="2">
    <location>
        <begin position="366"/>
        <end position="381"/>
    </location>
</feature>
<evidence type="ECO:0000313" key="5">
    <source>
        <dbReference type="Proteomes" id="UP000800235"/>
    </source>
</evidence>
<keyword evidence="1" id="KW-0863">Zinc-finger</keyword>
<reference evidence="4" key="1">
    <citation type="journal article" date="2020" name="Stud. Mycol.">
        <title>101 Dothideomycetes genomes: a test case for predicting lifestyles and emergence of pathogens.</title>
        <authorList>
            <person name="Haridas S."/>
            <person name="Albert R."/>
            <person name="Binder M."/>
            <person name="Bloem J."/>
            <person name="Labutti K."/>
            <person name="Salamov A."/>
            <person name="Andreopoulos B."/>
            <person name="Baker S."/>
            <person name="Barry K."/>
            <person name="Bills G."/>
            <person name="Bluhm B."/>
            <person name="Cannon C."/>
            <person name="Castanera R."/>
            <person name="Culley D."/>
            <person name="Daum C."/>
            <person name="Ezra D."/>
            <person name="Gonzalez J."/>
            <person name="Henrissat B."/>
            <person name="Kuo A."/>
            <person name="Liang C."/>
            <person name="Lipzen A."/>
            <person name="Lutzoni F."/>
            <person name="Magnuson J."/>
            <person name="Mondo S."/>
            <person name="Nolan M."/>
            <person name="Ohm R."/>
            <person name="Pangilinan J."/>
            <person name="Park H.-J."/>
            <person name="Ramirez L."/>
            <person name="Alfaro M."/>
            <person name="Sun H."/>
            <person name="Tritt A."/>
            <person name="Yoshinaga Y."/>
            <person name="Zwiers L.-H."/>
            <person name="Turgeon B."/>
            <person name="Goodwin S."/>
            <person name="Spatafora J."/>
            <person name="Crous P."/>
            <person name="Grigoriev I."/>
        </authorList>
    </citation>
    <scope>NUCLEOTIDE SEQUENCE</scope>
    <source>
        <strain evidence="4">CBS 130266</strain>
    </source>
</reference>
<feature type="compositionally biased region" description="Basic and acidic residues" evidence="2">
    <location>
        <begin position="488"/>
        <end position="499"/>
    </location>
</feature>